<dbReference type="Gene3D" id="3.20.20.370">
    <property type="entry name" value="Glycoside hydrolase/deacetylase"/>
    <property type="match status" value="1"/>
</dbReference>
<keyword evidence="2" id="KW-1185">Reference proteome</keyword>
<organism evidence="1 2">
    <name type="scientific">Breznakiella homolactica</name>
    <dbReference type="NCBI Taxonomy" id="2798577"/>
    <lineage>
        <taxon>Bacteria</taxon>
        <taxon>Pseudomonadati</taxon>
        <taxon>Spirochaetota</taxon>
        <taxon>Spirochaetia</taxon>
        <taxon>Spirochaetales</taxon>
        <taxon>Breznakiellaceae</taxon>
        <taxon>Breznakiella</taxon>
    </lineage>
</organism>
<sequence>MSEGYSFSGYHEYSLKESTEINLKQKKICILRHDVDYSIEKAVDMAEFEASEFDGAIKAVYFILLNTDFYNVFSTRYSDSLKRIITLGHEVGLHFDETKYSLNENVEEYIKYIKKEVDILSAAVDIPVKTVSMHRPSQFVLKANISIPGIINSYSQQFFRKFKYLSDSRHNWCENVEDLVLSGEFKKIHLLTHPFWYTTEKDTCRNKLFHFISAGNKNRYINMNDNFKNLQEFISSDDFDK</sequence>
<dbReference type="RefSeq" id="WP_215627130.1">
    <property type="nucleotide sequence ID" value="NZ_CP067089.2"/>
</dbReference>
<dbReference type="KEGG" id="bhc:JFL75_02645"/>
<dbReference type="EMBL" id="CP067089">
    <property type="protein sequence ID" value="QQO09827.1"/>
    <property type="molecule type" value="Genomic_DNA"/>
</dbReference>
<dbReference type="AlphaFoldDB" id="A0A7T8BAT3"/>
<name>A0A7T8BAT3_9SPIR</name>
<dbReference type="Proteomes" id="UP000595917">
    <property type="component" value="Chromosome"/>
</dbReference>
<evidence type="ECO:0000313" key="2">
    <source>
        <dbReference type="Proteomes" id="UP000595917"/>
    </source>
</evidence>
<evidence type="ECO:0008006" key="3">
    <source>
        <dbReference type="Google" id="ProtNLM"/>
    </source>
</evidence>
<accession>A0A7T8BAT3</accession>
<evidence type="ECO:0000313" key="1">
    <source>
        <dbReference type="EMBL" id="QQO09827.1"/>
    </source>
</evidence>
<proteinExistence type="predicted"/>
<gene>
    <name evidence="1" type="ORF">JFL75_02645</name>
</gene>
<reference evidence="1" key="1">
    <citation type="submission" date="2021-01" db="EMBL/GenBank/DDBJ databases">
        <title>Description of Breznakiella homolactica.</title>
        <authorList>
            <person name="Song Y."/>
            <person name="Brune A."/>
        </authorList>
    </citation>
    <scope>NUCLEOTIDE SEQUENCE</scope>
    <source>
        <strain evidence="1">RmG30</strain>
    </source>
</reference>
<protein>
    <recommendedName>
        <fullName evidence="3">NodB homology domain-containing protein</fullName>
    </recommendedName>
</protein>